<sequence length="189" mass="20480">MAEGNSTEGMPLQGGGTEAEFAAIDRRNCETIDETEEEEILLSIALVLTVSYRVPKTKKPIHSKSQIDGKTLALLFHVTTAYHPPLPPLPSRAVTADDRPPLLLLVLKLAVCSPCLRPLTLLLLPAFAVQLRQPPRFSPVVSRHSLRRLFDVTAVPCNGIAYSIGANFTPHILIVNAGELLGKVSNTSN</sequence>
<accession>A0ABU6QNC0</accession>
<name>A0ABU6QNC0_9FABA</name>
<reference evidence="1 2" key="1">
    <citation type="journal article" date="2023" name="Plants (Basel)">
        <title>Bridging the Gap: Combining Genomics and Transcriptomics Approaches to Understand Stylosanthes scabra, an Orphan Legume from the Brazilian Caatinga.</title>
        <authorList>
            <person name="Ferreira-Neto J.R.C."/>
            <person name="da Silva M.D."/>
            <person name="Binneck E."/>
            <person name="de Melo N.F."/>
            <person name="da Silva R.H."/>
            <person name="de Melo A.L.T.M."/>
            <person name="Pandolfi V."/>
            <person name="Bustamante F.O."/>
            <person name="Brasileiro-Vidal A.C."/>
            <person name="Benko-Iseppon A.M."/>
        </authorList>
    </citation>
    <scope>NUCLEOTIDE SEQUENCE [LARGE SCALE GENOMIC DNA]</scope>
    <source>
        <tissue evidence="1">Leaves</tissue>
    </source>
</reference>
<comment type="caution">
    <text evidence="1">The sequence shown here is derived from an EMBL/GenBank/DDBJ whole genome shotgun (WGS) entry which is preliminary data.</text>
</comment>
<protein>
    <submittedName>
        <fullName evidence="1">Uncharacterized protein</fullName>
    </submittedName>
</protein>
<proteinExistence type="predicted"/>
<gene>
    <name evidence="1" type="ORF">PIB30_067878</name>
</gene>
<evidence type="ECO:0000313" key="1">
    <source>
        <dbReference type="EMBL" id="MED6113111.1"/>
    </source>
</evidence>
<evidence type="ECO:0000313" key="2">
    <source>
        <dbReference type="Proteomes" id="UP001341840"/>
    </source>
</evidence>
<organism evidence="1 2">
    <name type="scientific">Stylosanthes scabra</name>
    <dbReference type="NCBI Taxonomy" id="79078"/>
    <lineage>
        <taxon>Eukaryota</taxon>
        <taxon>Viridiplantae</taxon>
        <taxon>Streptophyta</taxon>
        <taxon>Embryophyta</taxon>
        <taxon>Tracheophyta</taxon>
        <taxon>Spermatophyta</taxon>
        <taxon>Magnoliopsida</taxon>
        <taxon>eudicotyledons</taxon>
        <taxon>Gunneridae</taxon>
        <taxon>Pentapetalae</taxon>
        <taxon>rosids</taxon>
        <taxon>fabids</taxon>
        <taxon>Fabales</taxon>
        <taxon>Fabaceae</taxon>
        <taxon>Papilionoideae</taxon>
        <taxon>50 kb inversion clade</taxon>
        <taxon>dalbergioids sensu lato</taxon>
        <taxon>Dalbergieae</taxon>
        <taxon>Pterocarpus clade</taxon>
        <taxon>Stylosanthes</taxon>
    </lineage>
</organism>
<dbReference type="Proteomes" id="UP001341840">
    <property type="component" value="Unassembled WGS sequence"/>
</dbReference>
<dbReference type="EMBL" id="JASCZI010000717">
    <property type="protein sequence ID" value="MED6113111.1"/>
    <property type="molecule type" value="Genomic_DNA"/>
</dbReference>
<keyword evidence="2" id="KW-1185">Reference proteome</keyword>